<dbReference type="Gene3D" id="1.10.533.10">
    <property type="entry name" value="Death Domain, Fas"/>
    <property type="match status" value="1"/>
</dbReference>
<evidence type="ECO:0000313" key="4">
    <source>
        <dbReference type="Proteomes" id="UP001163046"/>
    </source>
</evidence>
<comment type="caution">
    <text evidence="3">The sequence shown here is derived from an EMBL/GenBank/DDBJ whole genome shotgun (WGS) entry which is preliminary data.</text>
</comment>
<dbReference type="AlphaFoldDB" id="A0A9W9Y9Q7"/>
<keyword evidence="4" id="KW-1185">Reference proteome</keyword>
<keyword evidence="2" id="KW-0472">Membrane</keyword>
<protein>
    <submittedName>
        <fullName evidence="3">Uncharacterized protein</fullName>
    </submittedName>
</protein>
<keyword evidence="2" id="KW-1133">Transmembrane helix</keyword>
<dbReference type="Proteomes" id="UP001163046">
    <property type="component" value="Unassembled WGS sequence"/>
</dbReference>
<dbReference type="InterPro" id="IPR011029">
    <property type="entry name" value="DEATH-like_dom_sf"/>
</dbReference>
<evidence type="ECO:0000256" key="2">
    <source>
        <dbReference type="SAM" id="Phobius"/>
    </source>
</evidence>
<feature type="transmembrane region" description="Helical" evidence="2">
    <location>
        <begin position="252"/>
        <end position="274"/>
    </location>
</feature>
<organism evidence="3 4">
    <name type="scientific">Desmophyllum pertusum</name>
    <dbReference type="NCBI Taxonomy" id="174260"/>
    <lineage>
        <taxon>Eukaryota</taxon>
        <taxon>Metazoa</taxon>
        <taxon>Cnidaria</taxon>
        <taxon>Anthozoa</taxon>
        <taxon>Hexacorallia</taxon>
        <taxon>Scleractinia</taxon>
        <taxon>Caryophylliina</taxon>
        <taxon>Caryophylliidae</taxon>
        <taxon>Desmophyllum</taxon>
    </lineage>
</organism>
<gene>
    <name evidence="3" type="ORF">OS493_027069</name>
</gene>
<evidence type="ECO:0000313" key="3">
    <source>
        <dbReference type="EMBL" id="KAJ7327379.1"/>
    </source>
</evidence>
<accession>A0A9W9Y9Q7</accession>
<feature type="region of interest" description="Disordered" evidence="1">
    <location>
        <begin position="209"/>
        <end position="239"/>
    </location>
</feature>
<evidence type="ECO:0000256" key="1">
    <source>
        <dbReference type="SAM" id="MobiDB-lite"/>
    </source>
</evidence>
<feature type="compositionally biased region" description="Polar residues" evidence="1">
    <location>
        <begin position="209"/>
        <end position="223"/>
    </location>
</feature>
<name>A0A9W9Y9Q7_9CNID</name>
<dbReference type="EMBL" id="MU827801">
    <property type="protein sequence ID" value="KAJ7327379.1"/>
    <property type="molecule type" value="Genomic_DNA"/>
</dbReference>
<keyword evidence="2" id="KW-0812">Transmembrane</keyword>
<proteinExistence type="predicted"/>
<dbReference type="OrthoDB" id="5990433at2759"/>
<reference evidence="3" key="1">
    <citation type="submission" date="2023-01" db="EMBL/GenBank/DDBJ databases">
        <title>Genome assembly of the deep-sea coral Lophelia pertusa.</title>
        <authorList>
            <person name="Herrera S."/>
            <person name="Cordes E."/>
        </authorList>
    </citation>
    <scope>NUCLEOTIDE SEQUENCE</scope>
    <source>
        <strain evidence="3">USNM1676648</strain>
        <tissue evidence="3">Polyp</tissue>
    </source>
</reference>
<sequence>MLTKGIKVLNSSLDTVTLQRIAENKTNDHARIMCQVHYSNYPLRVNIYEIKFSATCVWIPKGRDLNFTRILQNMLSCERVVDIYLFNVNGSRFAYCNSCQGCTKTNSTDGNHLMPVFWNRLRVKRGSLLLTDIQENDGGLTIKVKVHRQTPRRDNGTIMDYTLRIFVNSFSWFSREGKQTLPLVPAKPINPCCKTQDTTYPRTLSIIINQSSTTNNHTSPSQGSKREHTVPPTTRRTRSLYLSQRKDKVPNATSITVLTLSLLAFVLTICIYFYKKRTKRYAESRIHDSVIGVQSSLDMKAVEGEAKEASPNIDKLFRLETMSPEAREPLLKEVYSRSSKLDATEDSRLLSSILNYEPDVLQEIERLDTTRRGLGHNQAWVALADEFSFMSRDSMRAIETYDEGPTRAVFKFVAAEKPELTVREFVTVMRQEVKRNDVAELLEAYI</sequence>